<dbReference type="PANTHER" id="PTHR43441:SF3">
    <property type="entry name" value="ACETYLTRANSFERASE"/>
    <property type="match status" value="1"/>
</dbReference>
<dbReference type="PROSITE" id="PS51186">
    <property type="entry name" value="GNAT"/>
    <property type="match status" value="1"/>
</dbReference>
<dbReference type="InterPro" id="IPR051908">
    <property type="entry name" value="Ribosomal_N-acetyltransferase"/>
</dbReference>
<keyword evidence="2" id="KW-0808">Transferase</keyword>
<dbReference type="Pfam" id="PF13302">
    <property type="entry name" value="Acetyltransf_3"/>
    <property type="match status" value="1"/>
</dbReference>
<feature type="domain" description="N-acetyltransferase" evidence="1">
    <location>
        <begin position="18"/>
        <end position="175"/>
    </location>
</feature>
<gene>
    <name evidence="2" type="ORF">HER31_05805</name>
</gene>
<dbReference type="PANTHER" id="PTHR43441">
    <property type="entry name" value="RIBOSOMAL-PROTEIN-SERINE ACETYLTRANSFERASE"/>
    <property type="match status" value="1"/>
</dbReference>
<dbReference type="GO" id="GO:0008999">
    <property type="term" value="F:protein-N-terminal-alanine acetyltransferase activity"/>
    <property type="evidence" value="ECO:0007669"/>
    <property type="project" value="TreeGrafter"/>
</dbReference>
<protein>
    <submittedName>
        <fullName evidence="2">GNAT family N-acetyltransferase</fullName>
    </submittedName>
</protein>
<evidence type="ECO:0000313" key="2">
    <source>
        <dbReference type="EMBL" id="QIZ76417.1"/>
    </source>
</evidence>
<dbReference type="Gene3D" id="3.40.630.30">
    <property type="match status" value="1"/>
</dbReference>
<evidence type="ECO:0000313" key="3">
    <source>
        <dbReference type="Proteomes" id="UP000501602"/>
    </source>
</evidence>
<dbReference type="AlphaFoldDB" id="A0A6H1UBF5"/>
<dbReference type="SUPFAM" id="SSF55729">
    <property type="entry name" value="Acyl-CoA N-acyltransferases (Nat)"/>
    <property type="match status" value="1"/>
</dbReference>
<organism evidence="2 3">
    <name type="scientific">Ferrimonas lipolytica</name>
    <dbReference type="NCBI Taxonomy" id="2724191"/>
    <lineage>
        <taxon>Bacteria</taxon>
        <taxon>Pseudomonadati</taxon>
        <taxon>Pseudomonadota</taxon>
        <taxon>Gammaproteobacteria</taxon>
        <taxon>Alteromonadales</taxon>
        <taxon>Ferrimonadaceae</taxon>
        <taxon>Ferrimonas</taxon>
    </lineage>
</organism>
<dbReference type="RefSeq" id="WP_168659679.1">
    <property type="nucleotide sequence ID" value="NZ_CP051180.1"/>
</dbReference>
<sequence>MESERLRFAPPSLQHQPLMLAAIIESQLELSQFLPWVSSALTEQESVASMKQAIDDFANYQNELRFSLFEKESDEFIGAIGLFIRDKSVPYFEIGYWLRTAYVGHGYITEAVNTIEHHTFVELDAERIEIRTDVNNDKSRAVAIRCGYQFEGIHYCDHRLPNGDLSDTAVYAKTR</sequence>
<dbReference type="InterPro" id="IPR016181">
    <property type="entry name" value="Acyl_CoA_acyltransferase"/>
</dbReference>
<dbReference type="Proteomes" id="UP000501602">
    <property type="component" value="Chromosome"/>
</dbReference>
<dbReference type="InterPro" id="IPR000182">
    <property type="entry name" value="GNAT_dom"/>
</dbReference>
<keyword evidence="3" id="KW-1185">Reference proteome</keyword>
<dbReference type="GO" id="GO:0005737">
    <property type="term" value="C:cytoplasm"/>
    <property type="evidence" value="ECO:0007669"/>
    <property type="project" value="TreeGrafter"/>
</dbReference>
<accession>A0A6H1UBF5</accession>
<dbReference type="GO" id="GO:1990189">
    <property type="term" value="F:protein N-terminal-serine acetyltransferase activity"/>
    <property type="evidence" value="ECO:0007669"/>
    <property type="project" value="TreeGrafter"/>
</dbReference>
<dbReference type="KEGG" id="fes:HER31_05805"/>
<reference evidence="2 3" key="1">
    <citation type="submission" date="2020-04" db="EMBL/GenBank/DDBJ databases">
        <title>Ferrimonas sp. S7 isolated from sea water.</title>
        <authorList>
            <person name="Bae S.S."/>
            <person name="Baek K."/>
        </authorList>
    </citation>
    <scope>NUCLEOTIDE SEQUENCE [LARGE SCALE GENOMIC DNA]</scope>
    <source>
        <strain evidence="2 3">S7</strain>
    </source>
</reference>
<dbReference type="EMBL" id="CP051180">
    <property type="protein sequence ID" value="QIZ76417.1"/>
    <property type="molecule type" value="Genomic_DNA"/>
</dbReference>
<evidence type="ECO:0000259" key="1">
    <source>
        <dbReference type="PROSITE" id="PS51186"/>
    </source>
</evidence>
<name>A0A6H1UBF5_9GAMM</name>
<proteinExistence type="predicted"/>